<dbReference type="Pfam" id="PF13384">
    <property type="entry name" value="HTH_23"/>
    <property type="match status" value="1"/>
</dbReference>
<reference evidence="2 3" key="1">
    <citation type="journal article" date="2019" name="Sci. Rep.">
        <title>Orb-weaving spider Araneus ventricosus genome elucidates the spidroin gene catalogue.</title>
        <authorList>
            <person name="Kono N."/>
            <person name="Nakamura H."/>
            <person name="Ohtoshi R."/>
            <person name="Moran D.A.P."/>
            <person name="Shinohara A."/>
            <person name="Yoshida Y."/>
            <person name="Fujiwara M."/>
            <person name="Mori M."/>
            <person name="Tomita M."/>
            <person name="Arakawa K."/>
        </authorList>
    </citation>
    <scope>NUCLEOTIDE SEQUENCE [LARGE SCALE GENOMIC DNA]</scope>
</reference>
<evidence type="ECO:0000313" key="2">
    <source>
        <dbReference type="EMBL" id="GBN88105.1"/>
    </source>
</evidence>
<dbReference type="Proteomes" id="UP000499080">
    <property type="component" value="Unassembled WGS sequence"/>
</dbReference>
<evidence type="ECO:0000256" key="1">
    <source>
        <dbReference type="SAM" id="MobiDB-lite"/>
    </source>
</evidence>
<name>A0A4Y2SLV8_ARAVE</name>
<proteinExistence type="predicted"/>
<dbReference type="Gene3D" id="1.10.10.10">
    <property type="entry name" value="Winged helix-like DNA-binding domain superfamily/Winged helix DNA-binding domain"/>
    <property type="match status" value="1"/>
</dbReference>
<dbReference type="EMBL" id="BGPR01022119">
    <property type="protein sequence ID" value="GBN88105.1"/>
    <property type="molecule type" value="Genomic_DNA"/>
</dbReference>
<comment type="caution">
    <text evidence="2">The sequence shown here is derived from an EMBL/GenBank/DDBJ whole genome shotgun (WGS) entry which is preliminary data.</text>
</comment>
<evidence type="ECO:0000313" key="3">
    <source>
        <dbReference type="Proteomes" id="UP000499080"/>
    </source>
</evidence>
<protein>
    <submittedName>
        <fullName evidence="2">Uncharacterized protein</fullName>
    </submittedName>
</protein>
<gene>
    <name evidence="2" type="ORF">AVEN_191986_1</name>
</gene>
<accession>A0A4Y2SLV8</accession>
<dbReference type="OrthoDB" id="10205358at2759"/>
<feature type="region of interest" description="Disordered" evidence="1">
    <location>
        <begin position="56"/>
        <end position="91"/>
    </location>
</feature>
<dbReference type="InterPro" id="IPR036388">
    <property type="entry name" value="WH-like_DNA-bd_sf"/>
</dbReference>
<keyword evidence="3" id="KW-1185">Reference proteome</keyword>
<organism evidence="2 3">
    <name type="scientific">Araneus ventricosus</name>
    <name type="common">Orbweaver spider</name>
    <name type="synonym">Epeira ventricosa</name>
    <dbReference type="NCBI Taxonomy" id="182803"/>
    <lineage>
        <taxon>Eukaryota</taxon>
        <taxon>Metazoa</taxon>
        <taxon>Ecdysozoa</taxon>
        <taxon>Arthropoda</taxon>
        <taxon>Chelicerata</taxon>
        <taxon>Arachnida</taxon>
        <taxon>Araneae</taxon>
        <taxon>Araneomorphae</taxon>
        <taxon>Entelegynae</taxon>
        <taxon>Araneoidea</taxon>
        <taxon>Araneidae</taxon>
        <taxon>Araneus</taxon>
    </lineage>
</organism>
<sequence>MCEVVQRGHGKEVSDFKKGQIIYLHQSKKTTKEIAEITGIGLRNVQRIIKTWKDSGELPSSRNKCGRKKTLKFSGPKTSEATGEEKSQKNPTLEVMTLFKTGHGAYQPAQCEENLKKWN</sequence>
<dbReference type="AlphaFoldDB" id="A0A4Y2SLV8"/>